<dbReference type="GO" id="GO:0009055">
    <property type="term" value="F:electron transfer activity"/>
    <property type="evidence" value="ECO:0007669"/>
    <property type="project" value="InterPro"/>
</dbReference>
<name>A0A5A8F695_9BACT</name>
<dbReference type="RefSeq" id="WP_149267280.1">
    <property type="nucleotide sequence ID" value="NZ_VFJB01000009.1"/>
</dbReference>
<evidence type="ECO:0000313" key="8">
    <source>
        <dbReference type="Proteomes" id="UP000322876"/>
    </source>
</evidence>
<accession>A0A5A8F695</accession>
<dbReference type="InterPro" id="IPR009056">
    <property type="entry name" value="Cyt_c-like_dom"/>
</dbReference>
<sequence length="295" mass="33235">MEKKSIYSKPVIFSIVAAVAVLIGTFVTMFLPMFTEQMHPKLINLKPYTALQLAGRDIYQREGCVNCHTQTVRPLKAEVLRYGDYSKAGEFAYDRPFLWGSKRTGPDLARIGGKYPDEWHYQHLANPQAFFPQSNMPKYDFLANRKIDAKEVEKHMKALGFPYSKKEIEQLKDMTEMDALVAYLQTIGTAVAKKNIVTFDESMVEETSPLAGVPDAIKEGKKLYMRECAGCHGQNAEGNIGGSLRDYAEAEMPDKDTFLTVANGIEEAMPGFANKLTKKQIWSLVEFIKSLKPKN</sequence>
<dbReference type="PANTHER" id="PTHR35008:SF8">
    <property type="entry name" value="ALCOHOL DEHYDROGENASE CYTOCHROME C SUBUNIT"/>
    <property type="match status" value="1"/>
</dbReference>
<dbReference type="SUPFAM" id="SSF46626">
    <property type="entry name" value="Cytochrome c"/>
    <property type="match status" value="2"/>
</dbReference>
<dbReference type="OrthoDB" id="9805440at2"/>
<keyword evidence="7" id="KW-0560">Oxidoreductase</keyword>
<dbReference type="PROSITE" id="PS51007">
    <property type="entry name" value="CYTC"/>
    <property type="match status" value="2"/>
</dbReference>
<gene>
    <name evidence="7" type="primary">ccoO</name>
    <name evidence="7" type="ORF">FHQ18_11250</name>
</gene>
<evidence type="ECO:0000259" key="6">
    <source>
        <dbReference type="PROSITE" id="PS51007"/>
    </source>
</evidence>
<evidence type="ECO:0000256" key="2">
    <source>
        <dbReference type="ARBA" id="ARBA00022723"/>
    </source>
</evidence>
<dbReference type="InterPro" id="IPR036909">
    <property type="entry name" value="Cyt_c-like_dom_sf"/>
</dbReference>
<dbReference type="Pfam" id="PF02433">
    <property type="entry name" value="FixO"/>
    <property type="match status" value="1"/>
</dbReference>
<dbReference type="Pfam" id="PF13442">
    <property type="entry name" value="Cytochrome_CBB3"/>
    <property type="match status" value="1"/>
</dbReference>
<evidence type="ECO:0000256" key="1">
    <source>
        <dbReference type="ARBA" id="ARBA00022617"/>
    </source>
</evidence>
<dbReference type="NCBIfam" id="NF011055">
    <property type="entry name" value="PRK14487.1"/>
    <property type="match status" value="1"/>
</dbReference>
<feature type="domain" description="Cytochrome c" evidence="6">
    <location>
        <begin position="50"/>
        <end position="188"/>
    </location>
</feature>
<evidence type="ECO:0000256" key="3">
    <source>
        <dbReference type="ARBA" id="ARBA00023004"/>
    </source>
</evidence>
<feature type="transmembrane region" description="Helical" evidence="5">
    <location>
        <begin position="12"/>
        <end position="34"/>
    </location>
</feature>
<evidence type="ECO:0000256" key="5">
    <source>
        <dbReference type="SAM" id="Phobius"/>
    </source>
</evidence>
<dbReference type="NCBIfam" id="NF011054">
    <property type="entry name" value="PRK14486.1"/>
    <property type="match status" value="1"/>
</dbReference>
<dbReference type="EC" id="1.9.3.1" evidence="7"/>
<dbReference type="InterPro" id="IPR051459">
    <property type="entry name" value="Cytochrome_c-type_DH"/>
</dbReference>
<dbReference type="AlphaFoldDB" id="A0A5A8F695"/>
<dbReference type="InterPro" id="IPR003468">
    <property type="entry name" value="Cyt_c_oxidase_monohaem-su/FixO"/>
</dbReference>
<keyword evidence="5" id="KW-0472">Membrane</keyword>
<keyword evidence="5" id="KW-0812">Transmembrane</keyword>
<keyword evidence="5" id="KW-1133">Transmembrane helix</keyword>
<dbReference type="NCBIfam" id="TIGR00781">
    <property type="entry name" value="ccoO"/>
    <property type="match status" value="1"/>
</dbReference>
<evidence type="ECO:0000256" key="4">
    <source>
        <dbReference type="PROSITE-ProRule" id="PRU00433"/>
    </source>
</evidence>
<keyword evidence="8" id="KW-1185">Reference proteome</keyword>
<proteinExistence type="predicted"/>
<keyword evidence="1 4" id="KW-0349">Heme</keyword>
<organism evidence="7 8">
    <name type="scientific">Deferribacter autotrophicus</name>
    <dbReference type="NCBI Taxonomy" id="500465"/>
    <lineage>
        <taxon>Bacteria</taxon>
        <taxon>Pseudomonadati</taxon>
        <taxon>Deferribacterota</taxon>
        <taxon>Deferribacteres</taxon>
        <taxon>Deferribacterales</taxon>
        <taxon>Deferribacteraceae</taxon>
        <taxon>Deferribacter</taxon>
    </lineage>
</organism>
<keyword evidence="3 4" id="KW-0408">Iron</keyword>
<keyword evidence="2 4" id="KW-0479">Metal-binding</keyword>
<dbReference type="GO" id="GO:0016491">
    <property type="term" value="F:oxidoreductase activity"/>
    <property type="evidence" value="ECO:0007669"/>
    <property type="project" value="UniProtKB-KW"/>
</dbReference>
<dbReference type="GO" id="GO:0046872">
    <property type="term" value="F:metal ion binding"/>
    <property type="evidence" value="ECO:0007669"/>
    <property type="project" value="UniProtKB-KW"/>
</dbReference>
<dbReference type="Proteomes" id="UP000322876">
    <property type="component" value="Unassembled WGS sequence"/>
</dbReference>
<protein>
    <submittedName>
        <fullName evidence="7">Cytochrome-c oxidase, cbb3-type subunit II</fullName>
        <ecNumber evidence="7">1.9.3.1</ecNumber>
    </submittedName>
</protein>
<comment type="caution">
    <text evidence="7">The sequence shown here is derived from an EMBL/GenBank/DDBJ whole genome shotgun (WGS) entry which is preliminary data.</text>
</comment>
<reference evidence="7 8" key="1">
    <citation type="submission" date="2019-06" db="EMBL/GenBank/DDBJ databases">
        <title>Genomic insights into carbon and energy metabolism of Deferribacter autotrophicus revealed new metabolic traits in the phylum Deferribacteres.</title>
        <authorList>
            <person name="Slobodkin A.I."/>
            <person name="Slobodkina G.B."/>
            <person name="Allioux M."/>
            <person name="Alain K."/>
            <person name="Jebbar M."/>
            <person name="Shadrin V."/>
            <person name="Kublanov I.V."/>
            <person name="Toshchakov S.V."/>
            <person name="Bonch-Osmolovskaya E.A."/>
        </authorList>
    </citation>
    <scope>NUCLEOTIDE SEQUENCE [LARGE SCALE GENOMIC DNA]</scope>
    <source>
        <strain evidence="7 8">SL50</strain>
    </source>
</reference>
<dbReference type="EMBL" id="VFJB01000009">
    <property type="protein sequence ID" value="KAA0257138.1"/>
    <property type="molecule type" value="Genomic_DNA"/>
</dbReference>
<evidence type="ECO:0000313" key="7">
    <source>
        <dbReference type="EMBL" id="KAA0257138.1"/>
    </source>
</evidence>
<dbReference type="Gene3D" id="1.10.760.10">
    <property type="entry name" value="Cytochrome c-like domain"/>
    <property type="match status" value="2"/>
</dbReference>
<feature type="domain" description="Cytochrome c" evidence="6">
    <location>
        <begin position="215"/>
        <end position="292"/>
    </location>
</feature>
<dbReference type="GO" id="GO:0020037">
    <property type="term" value="F:heme binding"/>
    <property type="evidence" value="ECO:0007669"/>
    <property type="project" value="InterPro"/>
</dbReference>
<dbReference type="PANTHER" id="PTHR35008">
    <property type="entry name" value="BLL4482 PROTEIN-RELATED"/>
    <property type="match status" value="1"/>
</dbReference>